<dbReference type="PANTHER" id="PTHR38340:SF1">
    <property type="entry name" value="S-LAYER PROTEIN"/>
    <property type="match status" value="1"/>
</dbReference>
<reference evidence="3" key="1">
    <citation type="submission" date="2024-02" db="EMBL/GenBank/DDBJ databases">
        <title>Genome sequences of strain Gemmobacter sp. JM10B15.</title>
        <authorList>
            <person name="Zhang M."/>
        </authorList>
    </citation>
    <scope>NUCLEOTIDE SEQUENCE</scope>
    <source>
        <strain evidence="3">JM10B15</strain>
    </source>
</reference>
<dbReference type="SUPFAM" id="SSF51120">
    <property type="entry name" value="beta-Roll"/>
    <property type="match status" value="1"/>
</dbReference>
<keyword evidence="2" id="KW-0964">Secreted</keyword>
<dbReference type="InterPro" id="IPR001343">
    <property type="entry name" value="Hemolysn_Ca-bd"/>
</dbReference>
<dbReference type="InterPro" id="IPR011049">
    <property type="entry name" value="Serralysin-like_metalloprot_C"/>
</dbReference>
<sequence length="317" mass="32399">MPVLSGVSSLANFVPLLNELYADGVIVTRNSPTQVLAGNDDVRFAFGGTGLNANTFDSLLVGFSTGVITSVKIRAADVDQVLASITGLNVDVATNAAVFSDGRALLTYFANQNWTIQGTTGADVYNLSNTSGFHTRAAVTLNLRGGNDEATGGLGKDRIVGDLGNDTIYDSRGNDVALGGSGNDLLGLAKGANGNDILRGGTGHDTVLGGLGRDKLYGEAGDDVLDGGAGNDQLFGAAGRDTMTGGAGNDTFVFAAAEGNDVITDFDLDADTIRIDAAEVSVVDVEGGAAIRYAGTRIVLEDISAADLVMGDHIVLF</sequence>
<dbReference type="Pfam" id="PF00353">
    <property type="entry name" value="HemolysinCabind"/>
    <property type="match status" value="2"/>
</dbReference>
<evidence type="ECO:0000256" key="2">
    <source>
        <dbReference type="ARBA" id="ARBA00022525"/>
    </source>
</evidence>
<protein>
    <submittedName>
        <fullName evidence="3">Calcium-binding protein</fullName>
    </submittedName>
</protein>
<dbReference type="PANTHER" id="PTHR38340">
    <property type="entry name" value="S-LAYER PROTEIN"/>
    <property type="match status" value="1"/>
</dbReference>
<dbReference type="Gene3D" id="2.150.10.10">
    <property type="entry name" value="Serralysin-like metalloprotease, C-terminal"/>
    <property type="match status" value="1"/>
</dbReference>
<evidence type="ECO:0000313" key="3">
    <source>
        <dbReference type="EMBL" id="MEH7827438.1"/>
    </source>
</evidence>
<comment type="caution">
    <text evidence="3">The sequence shown here is derived from an EMBL/GenBank/DDBJ whole genome shotgun (WGS) entry which is preliminary data.</text>
</comment>
<accession>A0ABU8BT66</accession>
<keyword evidence="4" id="KW-1185">Reference proteome</keyword>
<dbReference type="Proteomes" id="UP001431963">
    <property type="component" value="Unassembled WGS sequence"/>
</dbReference>
<evidence type="ECO:0000313" key="4">
    <source>
        <dbReference type="Proteomes" id="UP001431963"/>
    </source>
</evidence>
<organism evidence="3 4">
    <name type="scientific">Gemmobacter denitrificans</name>
    <dbReference type="NCBI Taxonomy" id="3123040"/>
    <lineage>
        <taxon>Bacteria</taxon>
        <taxon>Pseudomonadati</taxon>
        <taxon>Pseudomonadota</taxon>
        <taxon>Alphaproteobacteria</taxon>
        <taxon>Rhodobacterales</taxon>
        <taxon>Paracoccaceae</taxon>
        <taxon>Gemmobacter</taxon>
    </lineage>
</organism>
<dbReference type="InterPro" id="IPR018511">
    <property type="entry name" value="Hemolysin-typ_Ca-bd_CS"/>
</dbReference>
<name>A0ABU8BT66_9RHOB</name>
<dbReference type="RefSeq" id="WP_335420285.1">
    <property type="nucleotide sequence ID" value="NZ_JBALHR010000002.1"/>
</dbReference>
<proteinExistence type="predicted"/>
<dbReference type="EMBL" id="JBALHR010000002">
    <property type="protein sequence ID" value="MEH7827438.1"/>
    <property type="molecule type" value="Genomic_DNA"/>
</dbReference>
<dbReference type="PROSITE" id="PS00330">
    <property type="entry name" value="HEMOLYSIN_CALCIUM"/>
    <property type="match status" value="1"/>
</dbReference>
<dbReference type="PRINTS" id="PR00313">
    <property type="entry name" value="CABNDNGRPT"/>
</dbReference>
<dbReference type="InterPro" id="IPR050557">
    <property type="entry name" value="RTX_toxin/Mannuronan_C5-epim"/>
</dbReference>
<comment type="subcellular location">
    <subcellularLocation>
        <location evidence="1">Secreted</location>
    </subcellularLocation>
</comment>
<evidence type="ECO:0000256" key="1">
    <source>
        <dbReference type="ARBA" id="ARBA00004613"/>
    </source>
</evidence>
<gene>
    <name evidence="3" type="ORF">V6590_04690</name>
</gene>